<comment type="caution">
    <text evidence="1">The sequence shown here is derived from an EMBL/GenBank/DDBJ whole genome shotgun (WGS) entry which is preliminary data.</text>
</comment>
<reference evidence="1 2" key="1">
    <citation type="submission" date="2019-05" db="EMBL/GenBank/DDBJ databases">
        <title>Another draft genome of Portunus trituberculatus and its Hox gene families provides insights of decapod evolution.</title>
        <authorList>
            <person name="Jeong J.-H."/>
            <person name="Song I."/>
            <person name="Kim S."/>
            <person name="Choi T."/>
            <person name="Kim D."/>
            <person name="Ryu S."/>
            <person name="Kim W."/>
        </authorList>
    </citation>
    <scope>NUCLEOTIDE SEQUENCE [LARGE SCALE GENOMIC DNA]</scope>
    <source>
        <tissue evidence="1">Muscle</tissue>
    </source>
</reference>
<dbReference type="EMBL" id="VSRR010081156">
    <property type="protein sequence ID" value="MPC89476.1"/>
    <property type="molecule type" value="Genomic_DNA"/>
</dbReference>
<evidence type="ECO:0000313" key="1">
    <source>
        <dbReference type="EMBL" id="MPC89476.1"/>
    </source>
</evidence>
<proteinExistence type="predicted"/>
<gene>
    <name evidence="1" type="ORF">E2C01_084427</name>
</gene>
<sequence length="79" mass="8888">MRYKAMKGTRWARLVLNYGSLDVSCLQDNAEGRVWLKWGFMQMSAGCSSDLQERSAGQVLSPPTNNPVLSLVNGHCHRY</sequence>
<accession>A0A5B7J693</accession>
<dbReference type="AlphaFoldDB" id="A0A5B7J693"/>
<organism evidence="1 2">
    <name type="scientific">Portunus trituberculatus</name>
    <name type="common">Swimming crab</name>
    <name type="synonym">Neptunus trituberculatus</name>
    <dbReference type="NCBI Taxonomy" id="210409"/>
    <lineage>
        <taxon>Eukaryota</taxon>
        <taxon>Metazoa</taxon>
        <taxon>Ecdysozoa</taxon>
        <taxon>Arthropoda</taxon>
        <taxon>Crustacea</taxon>
        <taxon>Multicrustacea</taxon>
        <taxon>Malacostraca</taxon>
        <taxon>Eumalacostraca</taxon>
        <taxon>Eucarida</taxon>
        <taxon>Decapoda</taxon>
        <taxon>Pleocyemata</taxon>
        <taxon>Brachyura</taxon>
        <taxon>Eubrachyura</taxon>
        <taxon>Portunoidea</taxon>
        <taxon>Portunidae</taxon>
        <taxon>Portuninae</taxon>
        <taxon>Portunus</taxon>
    </lineage>
</organism>
<keyword evidence="2" id="KW-1185">Reference proteome</keyword>
<name>A0A5B7J693_PORTR</name>
<protein>
    <submittedName>
        <fullName evidence="1">Uncharacterized protein</fullName>
    </submittedName>
</protein>
<evidence type="ECO:0000313" key="2">
    <source>
        <dbReference type="Proteomes" id="UP000324222"/>
    </source>
</evidence>
<dbReference type="Proteomes" id="UP000324222">
    <property type="component" value="Unassembled WGS sequence"/>
</dbReference>